<dbReference type="EMBL" id="QSON01000012">
    <property type="protein sequence ID" value="RGI99941.1"/>
    <property type="molecule type" value="Genomic_DNA"/>
</dbReference>
<evidence type="ECO:0000256" key="4">
    <source>
        <dbReference type="ARBA" id="ARBA00022989"/>
    </source>
</evidence>
<feature type="transmembrane region" description="Helical" evidence="6">
    <location>
        <begin position="88"/>
        <end position="111"/>
    </location>
</feature>
<evidence type="ECO:0000313" key="7">
    <source>
        <dbReference type="EMBL" id="RGI99941.1"/>
    </source>
</evidence>
<organism evidence="7 8">
    <name type="scientific">Hungatella hathewayi</name>
    <dbReference type="NCBI Taxonomy" id="154046"/>
    <lineage>
        <taxon>Bacteria</taxon>
        <taxon>Bacillati</taxon>
        <taxon>Bacillota</taxon>
        <taxon>Clostridia</taxon>
        <taxon>Lachnospirales</taxon>
        <taxon>Lachnospiraceae</taxon>
        <taxon>Hungatella</taxon>
    </lineage>
</organism>
<keyword evidence="3 6" id="KW-0812">Transmembrane</keyword>
<proteinExistence type="predicted"/>
<evidence type="ECO:0000256" key="6">
    <source>
        <dbReference type="SAM" id="Phobius"/>
    </source>
</evidence>
<feature type="transmembrane region" description="Helical" evidence="6">
    <location>
        <begin position="362"/>
        <end position="383"/>
    </location>
</feature>
<feature type="transmembrane region" description="Helical" evidence="6">
    <location>
        <begin position="183"/>
        <end position="203"/>
    </location>
</feature>
<keyword evidence="2" id="KW-1003">Cell membrane</keyword>
<feature type="transmembrane region" description="Helical" evidence="6">
    <location>
        <begin position="123"/>
        <end position="142"/>
    </location>
</feature>
<comment type="subcellular location">
    <subcellularLocation>
        <location evidence="1">Cell membrane</location>
        <topology evidence="1">Multi-pass membrane protein</topology>
    </subcellularLocation>
</comment>
<evidence type="ECO:0000256" key="1">
    <source>
        <dbReference type="ARBA" id="ARBA00004651"/>
    </source>
</evidence>
<dbReference type="PANTHER" id="PTHR30250">
    <property type="entry name" value="PST FAMILY PREDICTED COLANIC ACID TRANSPORTER"/>
    <property type="match status" value="1"/>
</dbReference>
<dbReference type="PANTHER" id="PTHR30250:SF11">
    <property type="entry name" value="O-ANTIGEN TRANSPORTER-RELATED"/>
    <property type="match status" value="1"/>
</dbReference>
<dbReference type="RefSeq" id="WP_118033226.1">
    <property type="nucleotide sequence ID" value="NZ_QSON01000012.1"/>
</dbReference>
<feature type="transmembrane region" description="Helical" evidence="6">
    <location>
        <begin position="253"/>
        <end position="274"/>
    </location>
</feature>
<dbReference type="Proteomes" id="UP000263014">
    <property type="component" value="Unassembled WGS sequence"/>
</dbReference>
<feature type="transmembrane region" description="Helical" evidence="6">
    <location>
        <begin position="215"/>
        <end position="233"/>
    </location>
</feature>
<feature type="transmembrane region" description="Helical" evidence="6">
    <location>
        <begin position="57"/>
        <end position="76"/>
    </location>
</feature>
<evidence type="ECO:0000256" key="5">
    <source>
        <dbReference type="ARBA" id="ARBA00023136"/>
    </source>
</evidence>
<feature type="transmembrane region" description="Helical" evidence="6">
    <location>
        <begin position="295"/>
        <end position="324"/>
    </location>
</feature>
<reference evidence="7 8" key="1">
    <citation type="submission" date="2018-08" db="EMBL/GenBank/DDBJ databases">
        <title>A genome reference for cultivated species of the human gut microbiota.</title>
        <authorList>
            <person name="Zou Y."/>
            <person name="Xue W."/>
            <person name="Luo G."/>
        </authorList>
    </citation>
    <scope>NUCLEOTIDE SEQUENCE [LARGE SCALE GENOMIC DNA]</scope>
    <source>
        <strain evidence="7 8">TM09-12</strain>
    </source>
</reference>
<keyword evidence="5 6" id="KW-0472">Membrane</keyword>
<dbReference type="AlphaFoldDB" id="A0A374P255"/>
<feature type="transmembrane region" description="Helical" evidence="6">
    <location>
        <begin position="154"/>
        <end position="177"/>
    </location>
</feature>
<evidence type="ECO:0000256" key="2">
    <source>
        <dbReference type="ARBA" id="ARBA00022475"/>
    </source>
</evidence>
<name>A0A374P255_9FIRM</name>
<feature type="transmembrane region" description="Helical" evidence="6">
    <location>
        <begin position="389"/>
        <end position="408"/>
    </location>
</feature>
<feature type="transmembrane region" description="Helical" evidence="6">
    <location>
        <begin position="428"/>
        <end position="448"/>
    </location>
</feature>
<dbReference type="GO" id="GO:0005886">
    <property type="term" value="C:plasma membrane"/>
    <property type="evidence" value="ECO:0007669"/>
    <property type="project" value="UniProtKB-SubCell"/>
</dbReference>
<protein>
    <submittedName>
        <fullName evidence="7">Uncharacterized protein</fullName>
    </submittedName>
</protein>
<comment type="caution">
    <text evidence="7">The sequence shown here is derived from an EMBL/GenBank/DDBJ whole genome shotgun (WGS) entry which is preliminary data.</text>
</comment>
<dbReference type="InterPro" id="IPR050833">
    <property type="entry name" value="Poly_Biosynth_Transport"/>
</dbReference>
<dbReference type="InterPro" id="IPR002797">
    <property type="entry name" value="Polysacc_synth"/>
</dbReference>
<sequence length="483" mass="54904">MIKSVLNRYKSFPIQVKASLWFLICSFLQKGISTVTTPIFTRIMNTTEYGQYNVFNSWLSIASIFVSLSLTGGVYAQGLVKFEKDRNVFTSSLQGLTLLLVAVWMVIYFIFHDFWNQLFTLSSVQMIAMLVIIWTTAVFSFWSTEQRVNYKYKTLVAITLVVSLAKPIVGIFCVSVTNDKVSARILGIALVELIGYAWLFFIQVKRGEVLFSKKYWVYALSFNLPLVPHYLSQTVLNSADRIMIRDLVGPSDAGIYSLAYSISLLMLLFNTALMQTINPWIYRKIKDKSIKDISSVAYSTLMALACLNLLLIVLAPEVVAIFAPPTYYDAIYVIPPVAMSGYFMYMYDLFAKFAFYYEKTKFVMIASVTGAILNIILNFIFIRLFGYRAAGYTTLACYMIYSICHYIFMNKVCDQFCDGVRPYEQKKLLMITVPFLLAGFAILGTYRYPVIRYGILAVALVLVLLGRNCIISVLKDLLAKKKA</sequence>
<gene>
    <name evidence="7" type="ORF">DXD79_22625</name>
</gene>
<evidence type="ECO:0000256" key="3">
    <source>
        <dbReference type="ARBA" id="ARBA00022692"/>
    </source>
</evidence>
<feature type="transmembrane region" description="Helical" evidence="6">
    <location>
        <begin position="330"/>
        <end position="350"/>
    </location>
</feature>
<accession>A0A374P255</accession>
<dbReference type="Pfam" id="PF01943">
    <property type="entry name" value="Polysacc_synt"/>
    <property type="match status" value="1"/>
</dbReference>
<feature type="transmembrane region" description="Helical" evidence="6">
    <location>
        <begin position="454"/>
        <end position="474"/>
    </location>
</feature>
<keyword evidence="4 6" id="KW-1133">Transmembrane helix</keyword>
<evidence type="ECO:0000313" key="8">
    <source>
        <dbReference type="Proteomes" id="UP000263014"/>
    </source>
</evidence>